<gene>
    <name evidence="2" type="ORF">D1639_01740</name>
</gene>
<feature type="chain" id="PRO_5028925405" description="Secreted protein" evidence="1">
    <location>
        <begin position="36"/>
        <end position="167"/>
    </location>
</feature>
<accession>A0A7C9JCX2</accession>
<dbReference type="EMBL" id="QWKH01000006">
    <property type="protein sequence ID" value="NBI33776.1"/>
    <property type="molecule type" value="Genomic_DNA"/>
</dbReference>
<dbReference type="AlphaFoldDB" id="A0A7C9JCX2"/>
<feature type="signal peptide" evidence="1">
    <location>
        <begin position="1"/>
        <end position="35"/>
    </location>
</feature>
<keyword evidence="1" id="KW-0732">Signal</keyword>
<proteinExistence type="predicted"/>
<evidence type="ECO:0000313" key="2">
    <source>
        <dbReference type="EMBL" id="NBI33776.1"/>
    </source>
</evidence>
<evidence type="ECO:0008006" key="3">
    <source>
        <dbReference type="Google" id="ProtNLM"/>
    </source>
</evidence>
<organism evidence="2">
    <name type="scientific">Muribaculaceae bacterium Z82</name>
    <dbReference type="NCBI Taxonomy" id="2304548"/>
    <lineage>
        <taxon>Bacteria</taxon>
        <taxon>Pseudomonadati</taxon>
        <taxon>Bacteroidota</taxon>
        <taxon>Bacteroidia</taxon>
        <taxon>Bacteroidales</taxon>
        <taxon>Muribaculaceae</taxon>
    </lineage>
</organism>
<evidence type="ECO:0000256" key="1">
    <source>
        <dbReference type="SAM" id="SignalP"/>
    </source>
</evidence>
<name>A0A7C9JCX2_9BACT</name>
<comment type="caution">
    <text evidence="2">The sequence shown here is derived from an EMBL/GenBank/DDBJ whole genome shotgun (WGS) entry which is preliminary data.</text>
</comment>
<protein>
    <recommendedName>
        <fullName evidence="3">Secreted protein</fullName>
    </recommendedName>
</protein>
<sequence>MTMEKTVNMKVAGVASAAILLAGSGAAAVAAPAVAAPVADNAAVAGADSVAAATAAGKSVASPIDGAFLFSQEMTTTNDVVRAVFTKASAVLCSSLPQYSVAASGEPVLVTGPDGSVLGTVDELASGDGSTVMVGCACASNTAGGGAIANVGVSGTTLAALIAAVNA</sequence>
<reference evidence="2" key="1">
    <citation type="submission" date="2018-08" db="EMBL/GenBank/DDBJ databases">
        <title>Murine metabolic-syndrome-specific gut microbial biobank.</title>
        <authorList>
            <person name="Liu C."/>
        </authorList>
    </citation>
    <scope>NUCLEOTIDE SEQUENCE [LARGE SCALE GENOMIC DNA]</scope>
    <source>
        <strain evidence="2">Z82</strain>
    </source>
</reference>